<organism evidence="9 10">
    <name type="scientific">Desulforhopalus singaporensis</name>
    <dbReference type="NCBI Taxonomy" id="91360"/>
    <lineage>
        <taxon>Bacteria</taxon>
        <taxon>Pseudomonadati</taxon>
        <taxon>Thermodesulfobacteriota</taxon>
        <taxon>Desulfobulbia</taxon>
        <taxon>Desulfobulbales</taxon>
        <taxon>Desulfocapsaceae</taxon>
        <taxon>Desulforhopalus</taxon>
    </lineage>
</organism>
<comment type="catalytic activity">
    <reaction evidence="4 7">
        <text>uridine(38/39/40) in tRNA = pseudouridine(38/39/40) in tRNA</text>
        <dbReference type="Rhea" id="RHEA:22376"/>
        <dbReference type="Rhea" id="RHEA-COMP:10085"/>
        <dbReference type="Rhea" id="RHEA-COMP:10087"/>
        <dbReference type="ChEBI" id="CHEBI:65314"/>
        <dbReference type="ChEBI" id="CHEBI:65315"/>
        <dbReference type="EC" id="5.4.99.12"/>
    </reaction>
</comment>
<dbReference type="EMBL" id="FNJI01000041">
    <property type="protein sequence ID" value="SDP73627.1"/>
    <property type="molecule type" value="Genomic_DNA"/>
</dbReference>
<dbReference type="STRING" id="91360.SAMN05660330_03883"/>
<dbReference type="SUPFAM" id="SSF55120">
    <property type="entry name" value="Pseudouridine synthase"/>
    <property type="match status" value="1"/>
</dbReference>
<evidence type="ECO:0000256" key="6">
    <source>
        <dbReference type="PIRSR" id="PIRSR001430-2"/>
    </source>
</evidence>
<keyword evidence="3 4" id="KW-0413">Isomerase</keyword>
<dbReference type="NCBIfam" id="TIGR00071">
    <property type="entry name" value="hisT_truA"/>
    <property type="match status" value="1"/>
</dbReference>
<sequence length="274" mass="30349">MIDSGIRLPWNRRLKLLIAYDGSSFSGWQRQKHDRTIQGEIEKCLSIMTNEDIFLHGAGRTDGGVHAEGMVAHFDCSSRIPDQNFMRGLNSMLPGAIRILDTNTCDPSFHARFSAIGKKYHYTVFTGKVHPPRIRLYSHHVTAPLNLATINSCLQAVVGTHDFSSFENSGSRDKSLTGGRGAVRTIYSARLLQQDKDCLVFEFIGDGFLKNMVRNLVGTILEAGRGKFDAEQFAAILAAKDRSSGGPTAPPQGLFLKQVFYQDRTLDHCISGKD</sequence>
<evidence type="ECO:0000256" key="3">
    <source>
        <dbReference type="ARBA" id="ARBA00023235"/>
    </source>
</evidence>
<dbReference type="RefSeq" id="WP_092225796.1">
    <property type="nucleotide sequence ID" value="NZ_FNJI01000041.1"/>
</dbReference>
<dbReference type="Pfam" id="PF01416">
    <property type="entry name" value="PseudoU_synth_1"/>
    <property type="match status" value="2"/>
</dbReference>
<evidence type="ECO:0000256" key="1">
    <source>
        <dbReference type="ARBA" id="ARBA00009375"/>
    </source>
</evidence>
<evidence type="ECO:0000256" key="2">
    <source>
        <dbReference type="ARBA" id="ARBA00022694"/>
    </source>
</evidence>
<dbReference type="GO" id="GO:0160147">
    <property type="term" value="F:tRNA pseudouridine(38-40) synthase activity"/>
    <property type="evidence" value="ECO:0007669"/>
    <property type="project" value="UniProtKB-EC"/>
</dbReference>
<evidence type="ECO:0000256" key="4">
    <source>
        <dbReference type="HAMAP-Rule" id="MF_00171"/>
    </source>
</evidence>
<dbReference type="InterPro" id="IPR001406">
    <property type="entry name" value="PsdUridine_synth_TruA"/>
</dbReference>
<dbReference type="AlphaFoldDB" id="A0A1H0V5B6"/>
<gene>
    <name evidence="4" type="primary">truA</name>
    <name evidence="9" type="ORF">SAMN05660330_03883</name>
</gene>
<proteinExistence type="inferred from homology"/>
<evidence type="ECO:0000313" key="10">
    <source>
        <dbReference type="Proteomes" id="UP000199073"/>
    </source>
</evidence>
<comment type="subunit">
    <text evidence="4">Homodimer.</text>
</comment>
<dbReference type="Gene3D" id="3.30.70.580">
    <property type="entry name" value="Pseudouridine synthase I, catalytic domain, N-terminal subdomain"/>
    <property type="match status" value="1"/>
</dbReference>
<comment type="function">
    <text evidence="4">Formation of pseudouridine at positions 38, 39 and 40 in the anticodon stem and loop of transfer RNAs.</text>
</comment>
<dbReference type="Gene3D" id="3.30.70.660">
    <property type="entry name" value="Pseudouridine synthase I, catalytic domain, C-terminal subdomain"/>
    <property type="match status" value="1"/>
</dbReference>
<dbReference type="GO" id="GO:0003723">
    <property type="term" value="F:RNA binding"/>
    <property type="evidence" value="ECO:0007669"/>
    <property type="project" value="InterPro"/>
</dbReference>
<feature type="domain" description="Pseudouridine synthase I TruA alpha/beta" evidence="8">
    <location>
        <begin position="18"/>
        <end position="113"/>
    </location>
</feature>
<evidence type="ECO:0000256" key="7">
    <source>
        <dbReference type="RuleBase" id="RU003792"/>
    </source>
</evidence>
<feature type="domain" description="Pseudouridine synthase I TruA alpha/beta" evidence="8">
    <location>
        <begin position="155"/>
        <end position="261"/>
    </location>
</feature>
<dbReference type="GO" id="GO:0031119">
    <property type="term" value="P:tRNA pseudouridine synthesis"/>
    <property type="evidence" value="ECO:0007669"/>
    <property type="project" value="UniProtKB-UniRule"/>
</dbReference>
<protein>
    <recommendedName>
        <fullName evidence="4">tRNA pseudouridine synthase A</fullName>
        <ecNumber evidence="4">5.4.99.12</ecNumber>
    </recommendedName>
    <alternativeName>
        <fullName evidence="4">tRNA pseudouridine(38-40) synthase</fullName>
    </alternativeName>
    <alternativeName>
        <fullName evidence="4">tRNA pseudouridylate synthase I</fullName>
    </alternativeName>
    <alternativeName>
        <fullName evidence="4">tRNA-uridine isomerase I</fullName>
    </alternativeName>
</protein>
<name>A0A1H0V5B6_9BACT</name>
<accession>A0A1H0V5B6</accession>
<dbReference type="InterPro" id="IPR020094">
    <property type="entry name" value="TruA/RsuA/RluB/E/F_N"/>
</dbReference>
<dbReference type="PANTHER" id="PTHR11142">
    <property type="entry name" value="PSEUDOURIDYLATE SYNTHASE"/>
    <property type="match status" value="1"/>
</dbReference>
<feature type="active site" description="Nucleophile" evidence="4 5">
    <location>
        <position position="62"/>
    </location>
</feature>
<dbReference type="EC" id="5.4.99.12" evidence="4"/>
<dbReference type="HAMAP" id="MF_00171">
    <property type="entry name" value="TruA"/>
    <property type="match status" value="1"/>
</dbReference>
<comment type="caution">
    <text evidence="4">Lacks conserved residue(s) required for the propagation of feature annotation.</text>
</comment>
<dbReference type="PIRSF" id="PIRSF001430">
    <property type="entry name" value="tRNA_psdUrid_synth"/>
    <property type="match status" value="1"/>
</dbReference>
<evidence type="ECO:0000259" key="8">
    <source>
        <dbReference type="Pfam" id="PF01416"/>
    </source>
</evidence>
<dbReference type="InterPro" id="IPR020103">
    <property type="entry name" value="PsdUridine_synth_cat_dom_sf"/>
</dbReference>
<evidence type="ECO:0000256" key="5">
    <source>
        <dbReference type="PIRSR" id="PIRSR001430-1"/>
    </source>
</evidence>
<dbReference type="PANTHER" id="PTHR11142:SF0">
    <property type="entry name" value="TRNA PSEUDOURIDINE SYNTHASE-LIKE 1"/>
    <property type="match status" value="1"/>
</dbReference>
<comment type="similarity">
    <text evidence="1 4 7">Belongs to the tRNA pseudouridine synthase TruA family.</text>
</comment>
<evidence type="ECO:0000313" key="9">
    <source>
        <dbReference type="EMBL" id="SDP73627.1"/>
    </source>
</evidence>
<reference evidence="9 10" key="1">
    <citation type="submission" date="2016-10" db="EMBL/GenBank/DDBJ databases">
        <authorList>
            <person name="de Groot N.N."/>
        </authorList>
    </citation>
    <scope>NUCLEOTIDE SEQUENCE [LARGE SCALE GENOMIC DNA]</scope>
    <source>
        <strain evidence="9 10">DSM 12130</strain>
    </source>
</reference>
<dbReference type="OrthoDB" id="9811823at2"/>
<dbReference type="InterPro" id="IPR020097">
    <property type="entry name" value="PsdUridine_synth_TruA_a/b_dom"/>
</dbReference>
<keyword evidence="10" id="KW-1185">Reference proteome</keyword>
<dbReference type="Proteomes" id="UP000199073">
    <property type="component" value="Unassembled WGS sequence"/>
</dbReference>
<dbReference type="CDD" id="cd02570">
    <property type="entry name" value="PseudoU_synth_EcTruA"/>
    <property type="match status" value="1"/>
</dbReference>
<dbReference type="FunFam" id="3.30.70.580:FF:000001">
    <property type="entry name" value="tRNA pseudouridine synthase A"/>
    <property type="match status" value="1"/>
</dbReference>
<keyword evidence="2 4" id="KW-0819">tRNA processing</keyword>
<dbReference type="InterPro" id="IPR020095">
    <property type="entry name" value="PsdUridine_synth_TruA_C"/>
</dbReference>
<feature type="binding site" evidence="4 6">
    <location>
        <position position="120"/>
    </location>
    <ligand>
        <name>substrate</name>
    </ligand>
</feature>